<organism evidence="3 4">
    <name type="scientific">Funneliformis caledonium</name>
    <dbReference type="NCBI Taxonomy" id="1117310"/>
    <lineage>
        <taxon>Eukaryota</taxon>
        <taxon>Fungi</taxon>
        <taxon>Fungi incertae sedis</taxon>
        <taxon>Mucoromycota</taxon>
        <taxon>Glomeromycotina</taxon>
        <taxon>Glomeromycetes</taxon>
        <taxon>Glomerales</taxon>
        <taxon>Glomeraceae</taxon>
        <taxon>Funneliformis</taxon>
    </lineage>
</organism>
<feature type="transmembrane region" description="Helical" evidence="1">
    <location>
        <begin position="576"/>
        <end position="597"/>
    </location>
</feature>
<dbReference type="AlphaFoldDB" id="A0A9N8VIX8"/>
<feature type="transmembrane region" description="Helical" evidence="1">
    <location>
        <begin position="609"/>
        <end position="631"/>
    </location>
</feature>
<dbReference type="InterPro" id="IPR052744">
    <property type="entry name" value="GPAT/DAPAT"/>
</dbReference>
<keyword evidence="1" id="KW-0812">Transmembrane</keyword>
<evidence type="ECO:0000313" key="4">
    <source>
        <dbReference type="Proteomes" id="UP000789570"/>
    </source>
</evidence>
<dbReference type="PANTHER" id="PTHR31605:SF0">
    <property type="entry name" value="GLYCEROL-3-PHOSPHATE O-ACYLTRANSFERASE 1"/>
    <property type="match status" value="1"/>
</dbReference>
<dbReference type="PANTHER" id="PTHR31605">
    <property type="entry name" value="GLYCEROL-3-PHOSPHATE O-ACYLTRANSFERASE 1"/>
    <property type="match status" value="1"/>
</dbReference>
<dbReference type="InterPro" id="IPR002123">
    <property type="entry name" value="Plipid/glycerol_acylTrfase"/>
</dbReference>
<dbReference type="OrthoDB" id="1044435at2759"/>
<reference evidence="3" key="1">
    <citation type="submission" date="2021-06" db="EMBL/GenBank/DDBJ databases">
        <authorList>
            <person name="Kallberg Y."/>
            <person name="Tangrot J."/>
            <person name="Rosling A."/>
        </authorList>
    </citation>
    <scope>NUCLEOTIDE SEQUENCE</scope>
    <source>
        <strain evidence="3">UK204</strain>
    </source>
</reference>
<evidence type="ECO:0000313" key="3">
    <source>
        <dbReference type="EMBL" id="CAG8451624.1"/>
    </source>
</evidence>
<dbReference type="GO" id="GO:0008654">
    <property type="term" value="P:phospholipid biosynthetic process"/>
    <property type="evidence" value="ECO:0007669"/>
    <property type="project" value="TreeGrafter"/>
</dbReference>
<dbReference type="Proteomes" id="UP000789570">
    <property type="component" value="Unassembled WGS sequence"/>
</dbReference>
<gene>
    <name evidence="3" type="ORF">FCALED_LOCUS1267</name>
</gene>
<feature type="transmembrane region" description="Helical" evidence="1">
    <location>
        <begin position="509"/>
        <end position="537"/>
    </location>
</feature>
<dbReference type="Pfam" id="PF01553">
    <property type="entry name" value="Acyltransferase"/>
    <property type="match status" value="1"/>
</dbReference>
<comment type="caution">
    <text evidence="3">The sequence shown here is derived from an EMBL/GenBank/DDBJ whole genome shotgun (WGS) entry which is preliminary data.</text>
</comment>
<dbReference type="SUPFAM" id="SSF69593">
    <property type="entry name" value="Glycerol-3-phosphate (1)-acyltransferase"/>
    <property type="match status" value="2"/>
</dbReference>
<evidence type="ECO:0000256" key="1">
    <source>
        <dbReference type="SAM" id="Phobius"/>
    </source>
</evidence>
<proteinExistence type="predicted"/>
<feature type="domain" description="Phospholipid/glycerol acyltransferase" evidence="2">
    <location>
        <begin position="36"/>
        <end position="121"/>
    </location>
</feature>
<sequence>MSIGSTLRKVFYSLIRIFAKLIFTIFYRDHGAFHRENFPEDDGTPILFIAAPHGNFLMDAITIFVACPRSMYFLSAKANFNYPIFGTIITILGCIPVTRPQDVERVNGDGLVKVIEEGKVVEGEGLGKVLQVGDNLYVEFEGPDNNEMLNEACGTVEEIINENQIRIKDPGMKWLTKGRKKGKFRRLVEYGSVVIRVERGTTLKTLEGLNFIPKSVSQSVSRSWDRFSSSPGKLPFLIKDDQPDEIVVYPQNPEATERTPLLVANATTTTTTHKKSTPIYKPSFPCVPSIPTTYSYTHMPPHSEVYSAVYNHFSKSQCVAIFPEGTSHDNEHMLSLKYGCAVMSLGYLASREPDSFGNEKKLKIVPCGLNFFNRHRFRSRVFVDVGPPIEIESRLVELYRSGSEGKRQACQELLKTIQTSLSELTVNAPDYFTLLFFKTASRLYRESLPNELSFPKKLALLRKIAKKYTANTPPTDEARKLKYDVVAYIQKLRNHRLSPPHMSTTPISLFFYLPLFIILVVLTIPGFVLFFPIGIIAKYVGKKQGENAMLYDDNSLAITRWPGRDVIATWKMMSGLVLFITFDVIYTAIMVHFIKIYDLYECQSRKDVFLLGLCIYTFFWTAIAYATILSWERMCWVGKRVWVGIWSLFNPRERQSLTSWKKELTLRVCRWVENDD</sequence>
<keyword evidence="4" id="KW-1185">Reference proteome</keyword>
<name>A0A9N8VIX8_9GLOM</name>
<dbReference type="GO" id="GO:0016287">
    <property type="term" value="F:glycerone-phosphate O-acyltransferase activity"/>
    <property type="evidence" value="ECO:0007669"/>
    <property type="project" value="TreeGrafter"/>
</dbReference>
<keyword evidence="1" id="KW-1133">Transmembrane helix</keyword>
<evidence type="ECO:0000259" key="2">
    <source>
        <dbReference type="Pfam" id="PF01553"/>
    </source>
</evidence>
<keyword evidence="1" id="KW-0472">Membrane</keyword>
<protein>
    <submittedName>
        <fullName evidence="3">154_t:CDS:1</fullName>
    </submittedName>
</protein>
<dbReference type="GO" id="GO:0004366">
    <property type="term" value="F:glycerol-3-phosphate O-acyltransferase activity"/>
    <property type="evidence" value="ECO:0007669"/>
    <property type="project" value="TreeGrafter"/>
</dbReference>
<accession>A0A9N8VIX8</accession>
<dbReference type="EMBL" id="CAJVPQ010000155">
    <property type="protein sequence ID" value="CAG8451624.1"/>
    <property type="molecule type" value="Genomic_DNA"/>
</dbReference>